<name>A0ACB8CMJ1_DERSI</name>
<evidence type="ECO:0000313" key="1">
    <source>
        <dbReference type="EMBL" id="KAH7946060.1"/>
    </source>
</evidence>
<dbReference type="EMBL" id="CM023475">
    <property type="protein sequence ID" value="KAH7946060.1"/>
    <property type="molecule type" value="Genomic_DNA"/>
</dbReference>
<comment type="caution">
    <text evidence="1">The sequence shown here is derived from an EMBL/GenBank/DDBJ whole genome shotgun (WGS) entry which is preliminary data.</text>
</comment>
<gene>
    <name evidence="1" type="ORF">HPB49_019892</name>
</gene>
<organism evidence="1 2">
    <name type="scientific">Dermacentor silvarum</name>
    <name type="common">Tick</name>
    <dbReference type="NCBI Taxonomy" id="543639"/>
    <lineage>
        <taxon>Eukaryota</taxon>
        <taxon>Metazoa</taxon>
        <taxon>Ecdysozoa</taxon>
        <taxon>Arthropoda</taxon>
        <taxon>Chelicerata</taxon>
        <taxon>Arachnida</taxon>
        <taxon>Acari</taxon>
        <taxon>Parasitiformes</taxon>
        <taxon>Ixodida</taxon>
        <taxon>Ixodoidea</taxon>
        <taxon>Ixodidae</taxon>
        <taxon>Rhipicephalinae</taxon>
        <taxon>Dermacentor</taxon>
    </lineage>
</organism>
<keyword evidence="2" id="KW-1185">Reference proteome</keyword>
<proteinExistence type="predicted"/>
<protein>
    <submittedName>
        <fullName evidence="1">Uncharacterized protein</fullName>
    </submittedName>
</protein>
<evidence type="ECO:0000313" key="2">
    <source>
        <dbReference type="Proteomes" id="UP000821865"/>
    </source>
</evidence>
<dbReference type="Proteomes" id="UP000821865">
    <property type="component" value="Chromosome 6"/>
</dbReference>
<reference evidence="1" key="1">
    <citation type="submission" date="2020-05" db="EMBL/GenBank/DDBJ databases">
        <title>Large-scale comparative analyses of tick genomes elucidate their genetic diversity and vector capacities.</title>
        <authorList>
            <person name="Jia N."/>
            <person name="Wang J."/>
            <person name="Shi W."/>
            <person name="Du L."/>
            <person name="Sun Y."/>
            <person name="Zhan W."/>
            <person name="Jiang J."/>
            <person name="Wang Q."/>
            <person name="Zhang B."/>
            <person name="Ji P."/>
            <person name="Sakyi L.B."/>
            <person name="Cui X."/>
            <person name="Yuan T."/>
            <person name="Jiang B."/>
            <person name="Yang W."/>
            <person name="Lam T.T.-Y."/>
            <person name="Chang Q."/>
            <person name="Ding S."/>
            <person name="Wang X."/>
            <person name="Zhu J."/>
            <person name="Ruan X."/>
            <person name="Zhao L."/>
            <person name="Wei J."/>
            <person name="Que T."/>
            <person name="Du C."/>
            <person name="Cheng J."/>
            <person name="Dai P."/>
            <person name="Han X."/>
            <person name="Huang E."/>
            <person name="Gao Y."/>
            <person name="Liu J."/>
            <person name="Shao H."/>
            <person name="Ye R."/>
            <person name="Li L."/>
            <person name="Wei W."/>
            <person name="Wang X."/>
            <person name="Wang C."/>
            <person name="Yang T."/>
            <person name="Huo Q."/>
            <person name="Li W."/>
            <person name="Guo W."/>
            <person name="Chen H."/>
            <person name="Zhou L."/>
            <person name="Ni X."/>
            <person name="Tian J."/>
            <person name="Zhou Y."/>
            <person name="Sheng Y."/>
            <person name="Liu T."/>
            <person name="Pan Y."/>
            <person name="Xia L."/>
            <person name="Li J."/>
            <person name="Zhao F."/>
            <person name="Cao W."/>
        </authorList>
    </citation>
    <scope>NUCLEOTIDE SEQUENCE</scope>
    <source>
        <strain evidence="1">Dsil-2018</strain>
    </source>
</reference>
<sequence>MKLCTEKQAGPSGSCGNEAVEHEYNVQRSDSRLIYYIYGYVAKKCVLLAKCYACIDSLLLPTEEGRHLPAAEFVHHNDEGGLLYASVELFRFITRLEDIFTNCFSARKVHRESIMDILHMIHCAAPLKGPVTPVRPHSTANTYDVGGEIEIGRWLLATLIAVVILVLITGLAFLIDGMWRSSGGDSDPPKPPPLVPGKQLLGAVACNSTLCRRYSELISSCVGHGEVSPCQGLSRFVCGEGACYGRPIESLVRGFLRALAADALASWRLQRAQPWAPVDRAAALYERCREITAGRDSDLDSAASVHDSLNTGELRAFLATNETAAEMATRLAARYQDGALFWLDAAAPQSGESKRRLVIRANHHFVRHAEYRDSSSHRRRRRRRSPLQTSNDSPAHVTATGDVTESILRGMNHVHALWKKAGNLLAYNPERITVGDLDRYGLISAVLIRELNLEGGAPFTSNDSVEVTNGSLRPFLSEALQLKDIKTYLAWEFVRHRWACAASPRIQEKTLADSCFDCVERVAGLAAHVPFLRVSGDVESQAKASIFLTQLKNFVVTAVGEVKWLPPRQRELMFERLYEFQFMRGAPARKDSVARINEFYAYLPQGTGSFERDFDAAAHAAWNASLRRTAQTLVPLLSAFPNVLSGNNTAYIPAVALVPPLFSYGDVKHTNYAFLGLALIRALAHSIGLTGLLELPGPGDGKTAEHLTQLGRCLRLIRSSTEAYASQLADVFAMGAVVRAFVEGRREKLAGDAGVHQMFADGCLYTCTSANPHRCDVPVVQTAQFEEAFSCLRPSHMTTTPNCTVW</sequence>
<accession>A0ACB8CMJ1</accession>